<feature type="compositionally biased region" description="Polar residues" evidence="4">
    <location>
        <begin position="1"/>
        <end position="21"/>
    </location>
</feature>
<evidence type="ECO:0000256" key="1">
    <source>
        <dbReference type="ARBA" id="ARBA00022448"/>
    </source>
</evidence>
<organism evidence="6 7">
    <name type="scientific">Leptolyngbya subtilissima DQ-A4</name>
    <dbReference type="NCBI Taxonomy" id="2933933"/>
    <lineage>
        <taxon>Bacteria</taxon>
        <taxon>Bacillati</taxon>
        <taxon>Cyanobacteriota</taxon>
        <taxon>Cyanophyceae</taxon>
        <taxon>Leptolyngbyales</taxon>
        <taxon>Leptolyngbyaceae</taxon>
        <taxon>Leptolyngbya group</taxon>
        <taxon>Leptolyngbya</taxon>
    </lineage>
</organism>
<comment type="caution">
    <text evidence="6">The sequence shown here is derived from an EMBL/GenBank/DDBJ whole genome shotgun (WGS) entry which is preliminary data.</text>
</comment>
<feature type="region of interest" description="Disordered" evidence="4">
    <location>
        <begin position="1"/>
        <end position="29"/>
    </location>
</feature>
<gene>
    <name evidence="6" type="ORF">NC992_11350</name>
</gene>
<dbReference type="InterPro" id="IPR017871">
    <property type="entry name" value="ABC_transporter-like_CS"/>
</dbReference>
<dbReference type="Gene3D" id="3.40.50.300">
    <property type="entry name" value="P-loop containing nucleotide triphosphate hydrolases"/>
    <property type="match status" value="1"/>
</dbReference>
<dbReference type="Proteomes" id="UP001482513">
    <property type="component" value="Unassembled WGS sequence"/>
</dbReference>
<keyword evidence="1" id="KW-0813">Transport</keyword>
<proteinExistence type="predicted"/>
<keyword evidence="7" id="KW-1185">Reference proteome</keyword>
<evidence type="ECO:0000313" key="6">
    <source>
        <dbReference type="EMBL" id="MEP0947468.1"/>
    </source>
</evidence>
<dbReference type="Pfam" id="PF00005">
    <property type="entry name" value="ABC_tran"/>
    <property type="match status" value="1"/>
</dbReference>
<evidence type="ECO:0000256" key="4">
    <source>
        <dbReference type="SAM" id="MobiDB-lite"/>
    </source>
</evidence>
<evidence type="ECO:0000259" key="5">
    <source>
        <dbReference type="PROSITE" id="PS50893"/>
    </source>
</evidence>
<dbReference type="CDD" id="cd03261">
    <property type="entry name" value="ABC_Org_Solvent_Resistant"/>
    <property type="match status" value="1"/>
</dbReference>
<feature type="domain" description="ABC transporter" evidence="5">
    <location>
        <begin position="36"/>
        <end position="278"/>
    </location>
</feature>
<sequence>MADLHNSSTIPGQSGIPSSARTAPPDADGCGDEVLLELKGISKQFDGNQVLDNVDLTLNRGEAVAIIGPSGTGKSTILRIIAGLLSPDEGEIYVQGNRREGLIEDSPDPVGIGMVFQQAALFDSLSVEENVGFLLYQHSRLPARQIRQIVEDVLDMVGLPGTGSRYPAELSGGMRKRVSFARAIVSNPENPQDRPALLLYDEPTAGLDPIASTVIEDLIRAIQRNNGCSSYLIVTHQDSTIRRTADRVIFLHRGKIQWQGPVTAVDETDNPFVRQFFSGRVEGPIQMVH</sequence>
<protein>
    <submittedName>
        <fullName evidence="6">ABC transporter ATP-binding protein</fullName>
    </submittedName>
</protein>
<keyword evidence="2" id="KW-0547">Nucleotide-binding</keyword>
<keyword evidence="3 6" id="KW-0067">ATP-binding</keyword>
<dbReference type="SUPFAM" id="SSF52540">
    <property type="entry name" value="P-loop containing nucleoside triphosphate hydrolases"/>
    <property type="match status" value="1"/>
</dbReference>
<dbReference type="PANTHER" id="PTHR43023:SF3">
    <property type="entry name" value="PROTEIN TRIGALACTOSYLDIACYLGLYCEROL 3, CHLOROPLASTIC"/>
    <property type="match status" value="1"/>
</dbReference>
<dbReference type="InterPro" id="IPR003439">
    <property type="entry name" value="ABC_transporter-like_ATP-bd"/>
</dbReference>
<dbReference type="PANTHER" id="PTHR43023">
    <property type="entry name" value="PROTEIN TRIGALACTOSYLDIACYLGLYCEROL 3, CHLOROPLASTIC"/>
    <property type="match status" value="1"/>
</dbReference>
<dbReference type="PROSITE" id="PS50893">
    <property type="entry name" value="ABC_TRANSPORTER_2"/>
    <property type="match status" value="1"/>
</dbReference>
<dbReference type="SMART" id="SM00382">
    <property type="entry name" value="AAA"/>
    <property type="match status" value="1"/>
</dbReference>
<evidence type="ECO:0000313" key="7">
    <source>
        <dbReference type="Proteomes" id="UP001482513"/>
    </source>
</evidence>
<dbReference type="GO" id="GO:0005524">
    <property type="term" value="F:ATP binding"/>
    <property type="evidence" value="ECO:0007669"/>
    <property type="project" value="UniProtKB-KW"/>
</dbReference>
<accession>A0ABV0K403</accession>
<reference evidence="6 7" key="1">
    <citation type="submission" date="2022-04" db="EMBL/GenBank/DDBJ databases">
        <title>Positive selection, recombination, and allopatry shape intraspecific diversity of widespread and dominant cyanobacteria.</title>
        <authorList>
            <person name="Wei J."/>
            <person name="Shu W."/>
            <person name="Hu C."/>
        </authorList>
    </citation>
    <scope>NUCLEOTIDE SEQUENCE [LARGE SCALE GENOMIC DNA]</scope>
    <source>
        <strain evidence="6 7">DQ-A4</strain>
    </source>
</reference>
<dbReference type="InterPro" id="IPR003593">
    <property type="entry name" value="AAA+_ATPase"/>
</dbReference>
<evidence type="ECO:0000256" key="2">
    <source>
        <dbReference type="ARBA" id="ARBA00022741"/>
    </source>
</evidence>
<dbReference type="RefSeq" id="WP_190702450.1">
    <property type="nucleotide sequence ID" value="NZ_JAMPKX010000004.1"/>
</dbReference>
<dbReference type="InterPro" id="IPR027417">
    <property type="entry name" value="P-loop_NTPase"/>
</dbReference>
<dbReference type="PROSITE" id="PS00211">
    <property type="entry name" value="ABC_TRANSPORTER_1"/>
    <property type="match status" value="1"/>
</dbReference>
<evidence type="ECO:0000256" key="3">
    <source>
        <dbReference type="ARBA" id="ARBA00022840"/>
    </source>
</evidence>
<name>A0ABV0K403_9CYAN</name>
<dbReference type="EMBL" id="JAMPKX010000004">
    <property type="protein sequence ID" value="MEP0947468.1"/>
    <property type="molecule type" value="Genomic_DNA"/>
</dbReference>